<evidence type="ECO:0000256" key="3">
    <source>
        <dbReference type="SAM" id="MobiDB-lite"/>
    </source>
</evidence>
<feature type="repeat" description="PPR" evidence="2">
    <location>
        <begin position="99"/>
        <end position="133"/>
    </location>
</feature>
<protein>
    <submittedName>
        <fullName evidence="4">Pentatricopeptide repeat (PPR) superfamily protein</fullName>
    </submittedName>
</protein>
<accession>A0A7J0GC04</accession>
<dbReference type="PANTHER" id="PTHR47926">
    <property type="entry name" value="PENTATRICOPEPTIDE REPEAT-CONTAINING PROTEIN"/>
    <property type="match status" value="1"/>
</dbReference>
<gene>
    <name evidence="4" type="ORF">Acr_20g0001310</name>
</gene>
<dbReference type="Gene3D" id="1.25.40.10">
    <property type="entry name" value="Tetratricopeptide repeat domain"/>
    <property type="match status" value="3"/>
</dbReference>
<dbReference type="PANTHER" id="PTHR47926:SF386">
    <property type="entry name" value="PENTATRICOPEPTIDE REPEAT-CONTAINING PROTEIN"/>
    <property type="match status" value="1"/>
</dbReference>
<dbReference type="PROSITE" id="PS51375">
    <property type="entry name" value="PPR"/>
    <property type="match status" value="2"/>
</dbReference>
<reference evidence="4 5" key="1">
    <citation type="submission" date="2019-07" db="EMBL/GenBank/DDBJ databases">
        <title>De Novo Assembly of kiwifruit Actinidia rufa.</title>
        <authorList>
            <person name="Sugita-Konishi S."/>
            <person name="Sato K."/>
            <person name="Mori E."/>
            <person name="Abe Y."/>
            <person name="Kisaki G."/>
            <person name="Hamano K."/>
            <person name="Suezawa K."/>
            <person name="Otani M."/>
            <person name="Fukuda T."/>
            <person name="Manabe T."/>
            <person name="Gomi K."/>
            <person name="Tabuchi M."/>
            <person name="Akimitsu K."/>
            <person name="Kataoka I."/>
        </authorList>
    </citation>
    <scope>NUCLEOTIDE SEQUENCE [LARGE SCALE GENOMIC DNA]</scope>
    <source>
        <strain evidence="5">cv. Fuchu</strain>
    </source>
</reference>
<evidence type="ECO:0000313" key="4">
    <source>
        <dbReference type="EMBL" id="GFZ08323.1"/>
    </source>
</evidence>
<sequence>MITADSSSQSPKNSILMYNKMRVFDEFPEKDVFWNAMIMGYAREGKVFETLGLFEEMLEVGEVKPNEGTLLGTALIDLYSKCGCLDDARKVFEEMPEKNVVVWNSLICGYSQVGSLRYATDLFREMCSSIVKPDRVTISALLGCKQYFDLMKYHKITPKIEHFGCMVDLLGCAGLLKEARELITRMEIEPNAIVWGSLLSACSIEVAARRFSGVKAVREIMVEKGICQPPGCSMIEIDDVVHKVLVADVADKPHCRSLEIYTVLDELSPKLKMAGYVPMLALDEDGVESNPSTERIFSDETLFSFFDELRMILIHPQIDTCHGCFGWKMIKAFSLDRSRKDFANAAILASFDYAKSSFQGENGYERYLQHRPHFCLELSRPGLKTRVPAIPQDSNLTAEDYPQIELDDWDIDDDVNEDEKDDHGGDAILATNQGRSSGENKDEIENLEERDERGRFVAKDAVRAHDGDDYVGTPNDYVDATEYEATGVPSGGRRREESRATDNQICRGGATDSGDQIRRRGFGLCNIQGLDAKSMHNNIIFGF</sequence>
<evidence type="ECO:0000256" key="2">
    <source>
        <dbReference type="PROSITE-ProRule" id="PRU00708"/>
    </source>
</evidence>
<dbReference type="GO" id="GO:0009451">
    <property type="term" value="P:RNA modification"/>
    <property type="evidence" value="ECO:0007669"/>
    <property type="project" value="InterPro"/>
</dbReference>
<dbReference type="GO" id="GO:0003723">
    <property type="term" value="F:RNA binding"/>
    <property type="evidence" value="ECO:0007669"/>
    <property type="project" value="InterPro"/>
</dbReference>
<comment type="caution">
    <text evidence="4">The sequence shown here is derived from an EMBL/GenBank/DDBJ whole genome shotgun (WGS) entry which is preliminary data.</text>
</comment>
<dbReference type="Proteomes" id="UP000585474">
    <property type="component" value="Unassembled WGS sequence"/>
</dbReference>
<dbReference type="InterPro" id="IPR002885">
    <property type="entry name" value="PPR_rpt"/>
</dbReference>
<feature type="region of interest" description="Disordered" evidence="3">
    <location>
        <begin position="414"/>
        <end position="448"/>
    </location>
</feature>
<dbReference type="OrthoDB" id="185373at2759"/>
<dbReference type="FunFam" id="1.25.40.10:FF:000158">
    <property type="entry name" value="pentatricopeptide repeat-containing protein At2g33680"/>
    <property type="match status" value="1"/>
</dbReference>
<feature type="repeat" description="PPR" evidence="2">
    <location>
        <begin position="30"/>
        <end position="64"/>
    </location>
</feature>
<keyword evidence="5" id="KW-1185">Reference proteome</keyword>
<keyword evidence="1" id="KW-0677">Repeat</keyword>
<proteinExistence type="predicted"/>
<name>A0A7J0GC04_9ERIC</name>
<dbReference type="InterPro" id="IPR011990">
    <property type="entry name" value="TPR-like_helical_dom_sf"/>
</dbReference>
<feature type="region of interest" description="Disordered" evidence="3">
    <location>
        <begin position="486"/>
        <end position="513"/>
    </location>
</feature>
<evidence type="ECO:0000313" key="5">
    <source>
        <dbReference type="Proteomes" id="UP000585474"/>
    </source>
</evidence>
<evidence type="ECO:0000256" key="1">
    <source>
        <dbReference type="ARBA" id="ARBA00022737"/>
    </source>
</evidence>
<organism evidence="4 5">
    <name type="scientific">Actinidia rufa</name>
    <dbReference type="NCBI Taxonomy" id="165716"/>
    <lineage>
        <taxon>Eukaryota</taxon>
        <taxon>Viridiplantae</taxon>
        <taxon>Streptophyta</taxon>
        <taxon>Embryophyta</taxon>
        <taxon>Tracheophyta</taxon>
        <taxon>Spermatophyta</taxon>
        <taxon>Magnoliopsida</taxon>
        <taxon>eudicotyledons</taxon>
        <taxon>Gunneridae</taxon>
        <taxon>Pentapetalae</taxon>
        <taxon>asterids</taxon>
        <taxon>Ericales</taxon>
        <taxon>Actinidiaceae</taxon>
        <taxon>Actinidia</taxon>
    </lineage>
</organism>
<dbReference type="AlphaFoldDB" id="A0A7J0GC04"/>
<dbReference type="EMBL" id="BJWL01000020">
    <property type="protein sequence ID" value="GFZ08323.1"/>
    <property type="molecule type" value="Genomic_DNA"/>
</dbReference>
<dbReference type="Pfam" id="PF01535">
    <property type="entry name" value="PPR"/>
    <property type="match status" value="2"/>
</dbReference>
<dbReference type="InterPro" id="IPR046960">
    <property type="entry name" value="PPR_At4g14850-like_plant"/>
</dbReference>
<dbReference type="Pfam" id="PF13041">
    <property type="entry name" value="PPR_2"/>
    <property type="match status" value="1"/>
</dbReference>
<dbReference type="NCBIfam" id="TIGR00756">
    <property type="entry name" value="PPR"/>
    <property type="match status" value="3"/>
</dbReference>
<dbReference type="GO" id="GO:0099402">
    <property type="term" value="P:plant organ development"/>
    <property type="evidence" value="ECO:0007669"/>
    <property type="project" value="UniProtKB-ARBA"/>
</dbReference>